<name>A0A0D9ZL12_9ORYZ</name>
<dbReference type="AlphaFoldDB" id="A0A0D9ZL12"/>
<keyword evidence="2" id="KW-0812">Transmembrane</keyword>
<organism evidence="3">
    <name type="scientific">Oryza glumipatula</name>
    <dbReference type="NCBI Taxonomy" id="40148"/>
    <lineage>
        <taxon>Eukaryota</taxon>
        <taxon>Viridiplantae</taxon>
        <taxon>Streptophyta</taxon>
        <taxon>Embryophyta</taxon>
        <taxon>Tracheophyta</taxon>
        <taxon>Spermatophyta</taxon>
        <taxon>Magnoliopsida</taxon>
        <taxon>Liliopsida</taxon>
        <taxon>Poales</taxon>
        <taxon>Poaceae</taxon>
        <taxon>BOP clade</taxon>
        <taxon>Oryzoideae</taxon>
        <taxon>Oryzeae</taxon>
        <taxon>Oryzinae</taxon>
        <taxon>Oryza</taxon>
    </lineage>
</organism>
<keyword evidence="2" id="KW-1133">Transmembrane helix</keyword>
<feature type="region of interest" description="Disordered" evidence="1">
    <location>
        <begin position="23"/>
        <end position="55"/>
    </location>
</feature>
<feature type="transmembrane region" description="Helical" evidence="2">
    <location>
        <begin position="197"/>
        <end position="224"/>
    </location>
</feature>
<keyword evidence="2" id="KW-0472">Membrane</keyword>
<evidence type="ECO:0000313" key="4">
    <source>
        <dbReference type="Proteomes" id="UP000026961"/>
    </source>
</evidence>
<sequence>MEVDDDEQVAAAAALLMDAAPAELAESPSKPGDDDGASSQATTTAADDDGMVEEEKPDSVLSTLLDYVPDCGLFLLLWVYLLDWMRRFALRYTNGSTWFSTFAALVMAIPMTEFFLINGMLYLDEEEPPPLPPAAGTRELIAAELRHVFTKPDDSIPIETTQEKSDRCFLRGLLVLVWLIAIDFGRRSLFTNDFGEVDILLAVPIVMWVILTSTMFLVMAGLYIEGLLPT</sequence>
<reference evidence="3" key="2">
    <citation type="submission" date="2018-05" db="EMBL/GenBank/DDBJ databases">
        <title>OgluRS3 (Oryza glumaepatula Reference Sequence Version 3).</title>
        <authorList>
            <person name="Zhang J."/>
            <person name="Kudrna D."/>
            <person name="Lee S."/>
            <person name="Talag J."/>
            <person name="Welchert J."/>
            <person name="Wing R.A."/>
        </authorList>
    </citation>
    <scope>NUCLEOTIDE SEQUENCE [LARGE SCALE GENOMIC DNA]</scope>
</reference>
<accession>A0A0D9ZL12</accession>
<reference evidence="3" key="1">
    <citation type="submission" date="2015-04" db="UniProtKB">
        <authorList>
            <consortium name="EnsemblPlants"/>
        </authorList>
    </citation>
    <scope>IDENTIFICATION</scope>
</reference>
<dbReference type="HOGENOM" id="CLU_118798_0_0_1"/>
<keyword evidence="4" id="KW-1185">Reference proteome</keyword>
<evidence type="ECO:0000256" key="1">
    <source>
        <dbReference type="SAM" id="MobiDB-lite"/>
    </source>
</evidence>
<feature type="transmembrane region" description="Helical" evidence="2">
    <location>
        <begin position="97"/>
        <end position="123"/>
    </location>
</feature>
<feature type="transmembrane region" description="Helical" evidence="2">
    <location>
        <begin position="67"/>
        <end position="85"/>
    </location>
</feature>
<feature type="transmembrane region" description="Helical" evidence="2">
    <location>
        <begin position="169"/>
        <end position="185"/>
    </location>
</feature>
<dbReference type="Proteomes" id="UP000026961">
    <property type="component" value="Chromosome 4"/>
</dbReference>
<evidence type="ECO:0000256" key="2">
    <source>
        <dbReference type="SAM" id="Phobius"/>
    </source>
</evidence>
<proteinExistence type="predicted"/>
<dbReference type="EnsemblPlants" id="OGLUM04G13020.1">
    <property type="protein sequence ID" value="OGLUM04G13020.1"/>
    <property type="gene ID" value="OGLUM04G13020"/>
</dbReference>
<protein>
    <submittedName>
        <fullName evidence="3">Uncharacterized protein</fullName>
    </submittedName>
</protein>
<evidence type="ECO:0000313" key="3">
    <source>
        <dbReference type="EnsemblPlants" id="OGLUM04G13020.1"/>
    </source>
</evidence>
<dbReference type="Gramene" id="OGLUM04G13020.1">
    <property type="protein sequence ID" value="OGLUM04G13020.1"/>
    <property type="gene ID" value="OGLUM04G13020"/>
</dbReference>